<protein>
    <submittedName>
        <fullName evidence="2">Relaxase/Mobilisation nuclease domain-containing protein</fullName>
    </submittedName>
</protein>
<keyword evidence="3" id="KW-1185">Reference proteome</keyword>
<proteinExistence type="predicted"/>
<gene>
    <name evidence="2" type="ORF">SAMN05216464_113129</name>
</gene>
<reference evidence="2 3" key="1">
    <citation type="submission" date="2016-10" db="EMBL/GenBank/DDBJ databases">
        <authorList>
            <person name="de Groot N.N."/>
        </authorList>
    </citation>
    <scope>NUCLEOTIDE SEQUENCE [LARGE SCALE GENOMIC DNA]</scope>
    <source>
        <strain evidence="2 3">47C3B</strain>
    </source>
</reference>
<dbReference type="Proteomes" id="UP000199072">
    <property type="component" value="Unassembled WGS sequence"/>
</dbReference>
<dbReference type="OrthoDB" id="915634at2"/>
<dbReference type="Pfam" id="PF03432">
    <property type="entry name" value="Relaxase"/>
    <property type="match status" value="1"/>
</dbReference>
<organism evidence="2 3">
    <name type="scientific">Mucilaginibacter pineti</name>
    <dbReference type="NCBI Taxonomy" id="1391627"/>
    <lineage>
        <taxon>Bacteria</taxon>
        <taxon>Pseudomonadati</taxon>
        <taxon>Bacteroidota</taxon>
        <taxon>Sphingobacteriia</taxon>
        <taxon>Sphingobacteriales</taxon>
        <taxon>Sphingobacteriaceae</taxon>
        <taxon>Mucilaginibacter</taxon>
    </lineage>
</organism>
<dbReference type="STRING" id="1391627.SAMN05216464_113129"/>
<dbReference type="AlphaFoldDB" id="A0A1G7IR01"/>
<dbReference type="EMBL" id="FNAI01000013">
    <property type="protein sequence ID" value="SDF15117.1"/>
    <property type="molecule type" value="Genomic_DNA"/>
</dbReference>
<evidence type="ECO:0000313" key="3">
    <source>
        <dbReference type="Proteomes" id="UP000199072"/>
    </source>
</evidence>
<evidence type="ECO:0000259" key="1">
    <source>
        <dbReference type="Pfam" id="PF03432"/>
    </source>
</evidence>
<sequence length="427" mass="48460">MVAVIKSGISIRRAYHYNENKVKDSVATCIAATNYPMDLEQMKEGHRINMLLKMAERRPSVEHNSIHISLNFTPGEQFSDDQLKKITQEYMNGIGFGNQPFLIYRHFDAGHPHVHIVTTKIRQDGTVIETDHIGRKLSKPTTNLLEVKYNLVKSGNRKRKVFKPEGVTGKVNYGKTESRRAMGNVLDFVLENYKYTSLPQLNAVLNLYNIHADRGSPKSNAWKHGGLVYRILNAKGKSVGVAVKASRFYQKPTLKYLEAKFIKNSAGREKHKESLATKVKLAMVARTQINITELKEELKKTGIDMVLATGKHQVVFGVTFIDHKNKQVFKGSELGKEFTANALQNRKQNRGQTNSTRLRPIGETEKIHFQDFSRSNECTSNSGNLFSDFDNSLGRILLQYEYTAGSLPPALRRRLKKKARKRLGRTL</sequence>
<dbReference type="RefSeq" id="WP_091153305.1">
    <property type="nucleotide sequence ID" value="NZ_FNAI01000013.1"/>
</dbReference>
<dbReference type="InterPro" id="IPR005094">
    <property type="entry name" value="Endonuclease_MobA/VirD2"/>
</dbReference>
<name>A0A1G7IR01_9SPHI</name>
<evidence type="ECO:0000313" key="2">
    <source>
        <dbReference type="EMBL" id="SDF15117.1"/>
    </source>
</evidence>
<accession>A0A1G7IR01</accession>
<feature type="domain" description="MobA/VirD2-like nuclease" evidence="1">
    <location>
        <begin position="17"/>
        <end position="151"/>
    </location>
</feature>